<dbReference type="InterPro" id="IPR029787">
    <property type="entry name" value="Nucleotide_cyclase"/>
</dbReference>
<dbReference type="KEGG" id="ovb:NB640_08660"/>
<dbReference type="InterPro" id="IPR052155">
    <property type="entry name" value="Biofilm_reg_signaling"/>
</dbReference>
<dbReference type="SUPFAM" id="SSF141868">
    <property type="entry name" value="EAL domain-like"/>
    <property type="match status" value="1"/>
</dbReference>
<dbReference type="Gene3D" id="3.30.70.270">
    <property type="match status" value="1"/>
</dbReference>
<evidence type="ECO:0000256" key="1">
    <source>
        <dbReference type="SAM" id="MobiDB-lite"/>
    </source>
</evidence>
<feature type="domain" description="EAL" evidence="3">
    <location>
        <begin position="802"/>
        <end position="1055"/>
    </location>
</feature>
<evidence type="ECO:0000259" key="3">
    <source>
        <dbReference type="PROSITE" id="PS50883"/>
    </source>
</evidence>
<protein>
    <submittedName>
        <fullName evidence="5">EAL domain-containing protein</fullName>
    </submittedName>
</protein>
<name>A0A9E9P2S8_9BURK</name>
<dbReference type="Pfam" id="PF00990">
    <property type="entry name" value="GGDEF"/>
    <property type="match status" value="1"/>
</dbReference>
<keyword evidence="6" id="KW-1185">Reference proteome</keyword>
<dbReference type="CDD" id="cd01949">
    <property type="entry name" value="GGDEF"/>
    <property type="match status" value="1"/>
</dbReference>
<dbReference type="InterPro" id="IPR029151">
    <property type="entry name" value="Sensor-like_sf"/>
</dbReference>
<feature type="transmembrane region" description="Helical" evidence="2">
    <location>
        <begin position="531"/>
        <end position="554"/>
    </location>
</feature>
<dbReference type="Gene3D" id="3.30.450.20">
    <property type="entry name" value="PAS domain"/>
    <property type="match status" value="1"/>
</dbReference>
<sequence length="1061" mass="119011">MMEIWGKLSLRIRLILVFVVIKVLLLLLLGWMAWSHSYQTAKDLTQQAEHLVEMADETIQYVGDTAIADAVAALDSRAREEIERQTTDTARAVADFLYGRDADISYARSLEPSVALYRNFIENKQRDLIYHGEWKLAEDGKSWEPVDAPKEGGSSADPGSPDNAKDFHYRQPVPLRSKRTPLYLEMTFVGLDGKERIKVTTSDRVSSALKDVSNRMNTFARAETYFNELKKLKPGDIYVSDVIGTYVGSKIIGHYTPETAAKKGIAYEPENSAYAGKENPVGKRFKGIVRWATPVVRGGQITGWVTLALNHDHLMSFTDTIVPTSERYRDINDASDGNYAFIGDYKGRSIVHPRHHSITGYNAETGEPEVPWLEDVVYEEWKRSGMPYTEFIKTAPTFVNQLQSRKPAKELTDAGNVGLDCRWLNFAPQCTGWYNLANSGGSGSFLILWSGLWKLTTTAAIPYYTGQYSPEAAGNKRGFGIVTIGANVDDFHRAANESKARLDLVIAKADQAMLEQGRKAEKTVQDGMTKMAYSLIISTLVMVGIVIVIAIWMASFLSSRIKWLNAGFNRFRLKEGVNICTQKESELREIKDNLEIRIAERTQELSEINGLLRGEIEIRRAAEAKAQHLASHDPLTGLANRLLFHERLQKAMHQASRSRKAGALLFFDLDRFKQVNDTLGHAIGDALLVNVAQVLQQRSRKTDTVARLGGDEFAVIMTDLAAPDDAAILAQQILDQLDQAVTLDGHELRIYTSIGIATFSGEDTDIEHILMHADMAMYQAKTEGGTRFRFFEESMQNKIQARKQMEAELRTALEERQFVPYFQPIFDTEEKRGVSVEALVRWAHPDHGILMPGEFMDVAILSGMMPEIDARMLEMACKQAKQWLDDGVDFGRVSINILPEKISSPDFVDYIRKVLDQTKLPASKLALEITERALLEDRDQVIGNLSSLRQMGASVSIDDFGIEYSSLQRLVEYPIDVLKIDRFFVRRVGNSKTEAIIHAIIAMARSIGMEIVAEGVESKTQLDYLIGRDCRIIQGYLHARPMSSADTTRHLLSYADNTTSS</sequence>
<dbReference type="InterPro" id="IPR000160">
    <property type="entry name" value="GGDEF_dom"/>
</dbReference>
<dbReference type="EMBL" id="CP098242">
    <property type="protein sequence ID" value="WAW09328.1"/>
    <property type="molecule type" value="Genomic_DNA"/>
</dbReference>
<feature type="region of interest" description="Disordered" evidence="1">
    <location>
        <begin position="143"/>
        <end position="169"/>
    </location>
</feature>
<dbReference type="RefSeq" id="WP_269308325.1">
    <property type="nucleotide sequence ID" value="NZ_CP098242.1"/>
</dbReference>
<evidence type="ECO:0000313" key="5">
    <source>
        <dbReference type="EMBL" id="WAW09328.1"/>
    </source>
</evidence>
<evidence type="ECO:0000313" key="6">
    <source>
        <dbReference type="Proteomes" id="UP001156215"/>
    </source>
</evidence>
<feature type="transmembrane region" description="Helical" evidence="2">
    <location>
        <begin position="12"/>
        <end position="34"/>
    </location>
</feature>
<dbReference type="FunFam" id="3.30.70.270:FF:000001">
    <property type="entry name" value="Diguanylate cyclase domain protein"/>
    <property type="match status" value="1"/>
</dbReference>
<dbReference type="AlphaFoldDB" id="A0A9E9P2S8"/>
<dbReference type="InterPro" id="IPR035919">
    <property type="entry name" value="EAL_sf"/>
</dbReference>
<dbReference type="SUPFAM" id="SSF103190">
    <property type="entry name" value="Sensory domain-like"/>
    <property type="match status" value="1"/>
</dbReference>
<keyword evidence="2" id="KW-1133">Transmembrane helix</keyword>
<keyword evidence="2" id="KW-0812">Transmembrane</keyword>
<dbReference type="NCBIfam" id="TIGR00254">
    <property type="entry name" value="GGDEF"/>
    <property type="match status" value="1"/>
</dbReference>
<keyword evidence="2" id="KW-0472">Membrane</keyword>
<dbReference type="Proteomes" id="UP001156215">
    <property type="component" value="Chromosome"/>
</dbReference>
<proteinExistence type="predicted"/>
<feature type="domain" description="GGDEF" evidence="4">
    <location>
        <begin position="660"/>
        <end position="793"/>
    </location>
</feature>
<gene>
    <name evidence="5" type="ORF">NB640_08660</name>
</gene>
<dbReference type="Gene3D" id="3.20.20.450">
    <property type="entry name" value="EAL domain"/>
    <property type="match status" value="1"/>
</dbReference>
<dbReference type="CDD" id="cd01948">
    <property type="entry name" value="EAL"/>
    <property type="match status" value="1"/>
</dbReference>
<dbReference type="InterPro" id="IPR001633">
    <property type="entry name" value="EAL_dom"/>
</dbReference>
<evidence type="ECO:0000256" key="2">
    <source>
        <dbReference type="SAM" id="Phobius"/>
    </source>
</evidence>
<dbReference type="SUPFAM" id="SSF55073">
    <property type="entry name" value="Nucleotide cyclase"/>
    <property type="match status" value="1"/>
</dbReference>
<dbReference type="PANTHER" id="PTHR44757:SF2">
    <property type="entry name" value="BIOFILM ARCHITECTURE MAINTENANCE PROTEIN MBAA"/>
    <property type="match status" value="1"/>
</dbReference>
<dbReference type="InterPro" id="IPR043128">
    <property type="entry name" value="Rev_trsase/Diguanyl_cyclase"/>
</dbReference>
<dbReference type="PROSITE" id="PS50887">
    <property type="entry name" value="GGDEF"/>
    <property type="match status" value="1"/>
</dbReference>
<dbReference type="PROSITE" id="PS50883">
    <property type="entry name" value="EAL"/>
    <property type="match status" value="1"/>
</dbReference>
<reference evidence="5" key="1">
    <citation type="journal article" date="2022" name="Front. Microbiol.">
        <title>New perspectives on an old grouping: The genomic and phenotypic variability of Oxalobacter formigenes and the implications for calcium oxalate stone prevention.</title>
        <authorList>
            <person name="Chmiel J.A."/>
            <person name="Carr C."/>
            <person name="Stuivenberg G.A."/>
            <person name="Venema R."/>
            <person name="Chanyi R.M."/>
            <person name="Al K.F."/>
            <person name="Giguere D."/>
            <person name="Say H."/>
            <person name="Akouris P.P."/>
            <person name="Dominguez Romero S.A."/>
            <person name="Kwong A."/>
            <person name="Tai V."/>
            <person name="Koval S.F."/>
            <person name="Razvi H."/>
            <person name="Bjazevic J."/>
            <person name="Burton J.P."/>
        </authorList>
    </citation>
    <scope>NUCLEOTIDE SEQUENCE</scope>
    <source>
        <strain evidence="5">WoOx3</strain>
    </source>
</reference>
<organism evidence="5 6">
    <name type="scientific">Oxalobacter vibrioformis</name>
    <dbReference type="NCBI Taxonomy" id="933080"/>
    <lineage>
        <taxon>Bacteria</taxon>
        <taxon>Pseudomonadati</taxon>
        <taxon>Pseudomonadota</taxon>
        <taxon>Betaproteobacteria</taxon>
        <taxon>Burkholderiales</taxon>
        <taxon>Oxalobacteraceae</taxon>
        <taxon>Oxalobacter</taxon>
    </lineage>
</organism>
<dbReference type="Pfam" id="PF00563">
    <property type="entry name" value="EAL"/>
    <property type="match status" value="1"/>
</dbReference>
<evidence type="ECO:0000259" key="4">
    <source>
        <dbReference type="PROSITE" id="PS50887"/>
    </source>
</evidence>
<dbReference type="SMART" id="SM00052">
    <property type="entry name" value="EAL"/>
    <property type="match status" value="1"/>
</dbReference>
<dbReference type="SMART" id="SM00267">
    <property type="entry name" value="GGDEF"/>
    <property type="match status" value="1"/>
</dbReference>
<dbReference type="GO" id="GO:0003824">
    <property type="term" value="F:catalytic activity"/>
    <property type="evidence" value="ECO:0007669"/>
    <property type="project" value="UniProtKB-ARBA"/>
</dbReference>
<accession>A0A9E9P2S8</accession>
<dbReference type="PANTHER" id="PTHR44757">
    <property type="entry name" value="DIGUANYLATE CYCLASE DGCP"/>
    <property type="match status" value="1"/>
</dbReference>